<evidence type="ECO:0000313" key="3">
    <source>
        <dbReference type="EMBL" id="KAK7825104.1"/>
    </source>
</evidence>
<feature type="signal peptide" evidence="1">
    <location>
        <begin position="1"/>
        <end position="22"/>
    </location>
</feature>
<organism evidence="3 4">
    <name type="scientific">Quercus suber</name>
    <name type="common">Cork oak</name>
    <dbReference type="NCBI Taxonomy" id="58331"/>
    <lineage>
        <taxon>Eukaryota</taxon>
        <taxon>Viridiplantae</taxon>
        <taxon>Streptophyta</taxon>
        <taxon>Embryophyta</taxon>
        <taxon>Tracheophyta</taxon>
        <taxon>Spermatophyta</taxon>
        <taxon>Magnoliopsida</taxon>
        <taxon>eudicotyledons</taxon>
        <taxon>Gunneridae</taxon>
        <taxon>Pentapetalae</taxon>
        <taxon>rosids</taxon>
        <taxon>fabids</taxon>
        <taxon>Fagales</taxon>
        <taxon>Fagaceae</taxon>
        <taxon>Quercus</taxon>
    </lineage>
</organism>
<evidence type="ECO:0000256" key="1">
    <source>
        <dbReference type="SAM" id="SignalP"/>
    </source>
</evidence>
<dbReference type="InterPro" id="IPR044821">
    <property type="entry name" value="At1g28695/At4g15970-like"/>
</dbReference>
<dbReference type="PANTHER" id="PTHR46038:SF37">
    <property type="entry name" value="GLYCOSYLTRANSFERASE"/>
    <property type="match status" value="1"/>
</dbReference>
<reference evidence="3 4" key="1">
    <citation type="journal article" date="2018" name="Sci. Data">
        <title>The draft genome sequence of cork oak.</title>
        <authorList>
            <person name="Ramos A.M."/>
            <person name="Usie A."/>
            <person name="Barbosa P."/>
            <person name="Barros P.M."/>
            <person name="Capote T."/>
            <person name="Chaves I."/>
            <person name="Simoes F."/>
            <person name="Abreu I."/>
            <person name="Carrasquinho I."/>
            <person name="Faro C."/>
            <person name="Guimaraes J.B."/>
            <person name="Mendonca D."/>
            <person name="Nobrega F."/>
            <person name="Rodrigues L."/>
            <person name="Saibo N.J.M."/>
            <person name="Varela M.C."/>
            <person name="Egas C."/>
            <person name="Matos J."/>
            <person name="Miguel C.M."/>
            <person name="Oliveira M.M."/>
            <person name="Ricardo C.P."/>
            <person name="Goncalves S."/>
        </authorList>
    </citation>
    <scope>NUCLEOTIDE SEQUENCE [LARGE SCALE GENOMIC DNA]</scope>
    <source>
        <strain evidence="4">cv. HL8</strain>
    </source>
</reference>
<protein>
    <recommendedName>
        <fullName evidence="2">Nucleotide-diphospho-sugar transferase domain-containing protein</fullName>
    </recommendedName>
</protein>
<evidence type="ECO:0000313" key="4">
    <source>
        <dbReference type="Proteomes" id="UP000237347"/>
    </source>
</evidence>
<dbReference type="Pfam" id="PF03407">
    <property type="entry name" value="Nucleotid_trans"/>
    <property type="match status" value="2"/>
</dbReference>
<dbReference type="AlphaFoldDB" id="A0AAW0JFU8"/>
<accession>A0AAW0JFU8</accession>
<dbReference type="EMBL" id="PKMF04000585">
    <property type="protein sequence ID" value="KAK7825104.1"/>
    <property type="molecule type" value="Genomic_DNA"/>
</dbReference>
<proteinExistence type="predicted"/>
<dbReference type="PANTHER" id="PTHR46038">
    <property type="entry name" value="EXPRESSED PROTEIN-RELATED"/>
    <property type="match status" value="1"/>
</dbReference>
<gene>
    <name evidence="3" type="ORF">CFP56_033709</name>
</gene>
<dbReference type="Proteomes" id="UP000237347">
    <property type="component" value="Unassembled WGS sequence"/>
</dbReference>
<feature type="domain" description="Nucleotide-diphospho-sugar transferase" evidence="2">
    <location>
        <begin position="349"/>
        <end position="536"/>
    </location>
</feature>
<keyword evidence="1" id="KW-0732">Signal</keyword>
<comment type="caution">
    <text evidence="3">The sequence shown here is derived from an EMBL/GenBank/DDBJ whole genome shotgun (WGS) entry which is preliminary data.</text>
</comment>
<evidence type="ECO:0000259" key="2">
    <source>
        <dbReference type="Pfam" id="PF03407"/>
    </source>
</evidence>
<keyword evidence="4" id="KW-1185">Reference proteome</keyword>
<name>A0AAW0JFU8_QUESU</name>
<feature type="domain" description="Nucleotide-diphospho-sugar transferase" evidence="2">
    <location>
        <begin position="71"/>
        <end position="263"/>
    </location>
</feature>
<feature type="chain" id="PRO_5043743452" description="Nucleotide-diphospho-sugar transferase domain-containing protein" evidence="1">
    <location>
        <begin position="23"/>
        <end position="580"/>
    </location>
</feature>
<sequence length="580" mass="65962">MGGSRLIKPVVAFLIVFVNSESNDLSQVLRSASTEDRTVILTILDETLASPGSVLDLFLESFRIGQKTQQFLNHIVVVAVDNQAYQYCISIHPHCFQLTSVTSKIAKRKGSTSPDHLTLKIMRFDLFLEVVKLGYNFAFTEADVMWLRNPFEHFDSVKTVTLACGSNPQGGTSTMIDKGLFFMKADEISFEFLKILRFERVLFPNYLDNSICEMVTHKLKGYSVKHLDITYFGGFCEPSKNMSKVYTMQSTCCDNVKSKVHDLRLVLDDWINFTAQVSTNASMGTSPFTWRAPKKCNSESRKLLQVLRSASMEDRTVILTILDGTWGSPGSVLDLFLESFRIGQKTQRFLNHLVVAALDNQAYRYCTSIHPHCFQFTPVTSKLAKRKGSTSPDHLMLKKIKYDLLLEVIKLGYNIVFTEADVMWLRNPFVHFDPRARVTISCALRGTKIQDKGLLYMKSSAEAIKFLKFLQFKRVLFPTYLNRSFCEMAVHKLRGLTKYVDTGYFGGFCEPGTNISKVYTMQSTCCDNIKSKVHDLRLVLDDWINFTARMSTNASKPSMGLSSFSWRAPKKCMRKKNAYT</sequence>
<dbReference type="InterPro" id="IPR005069">
    <property type="entry name" value="Nucl-diP-sugar_transferase"/>
</dbReference>